<accession>A0A1C2DSJ6</accession>
<evidence type="ECO:0000313" key="2">
    <source>
        <dbReference type="Proteomes" id="UP000094412"/>
    </source>
</evidence>
<evidence type="ECO:0000313" key="1">
    <source>
        <dbReference type="EMBL" id="OCX17724.1"/>
    </source>
</evidence>
<dbReference type="OrthoDB" id="437665at2"/>
<dbReference type="SUPFAM" id="SSF55486">
    <property type="entry name" value="Metalloproteases ('zincins'), catalytic domain"/>
    <property type="match status" value="1"/>
</dbReference>
<comment type="caution">
    <text evidence="1">The sequence shown here is derived from an EMBL/GenBank/DDBJ whole genome shotgun (WGS) entry which is preliminary data.</text>
</comment>
<reference evidence="1 2" key="1">
    <citation type="submission" date="2016-08" db="EMBL/GenBank/DDBJ databases">
        <title>Whole genome sequence of Mesorhizobium sp. strain UASWS1009 isolated from industrial sewage.</title>
        <authorList>
            <person name="Crovadore J."/>
            <person name="Calmin G."/>
            <person name="Chablais R."/>
            <person name="Cochard B."/>
            <person name="Lefort F."/>
        </authorList>
    </citation>
    <scope>NUCLEOTIDE SEQUENCE [LARGE SCALE GENOMIC DNA]</scope>
    <source>
        <strain evidence="1 2">UASWS1009</strain>
    </source>
</reference>
<dbReference type="EMBL" id="MDEO01000032">
    <property type="protein sequence ID" value="OCX17724.1"/>
    <property type="molecule type" value="Genomic_DNA"/>
</dbReference>
<organism evidence="1 2">
    <name type="scientific">Mesorhizobium hungaricum</name>
    <dbReference type="NCBI Taxonomy" id="1566387"/>
    <lineage>
        <taxon>Bacteria</taxon>
        <taxon>Pseudomonadati</taxon>
        <taxon>Pseudomonadota</taxon>
        <taxon>Alphaproteobacteria</taxon>
        <taxon>Hyphomicrobiales</taxon>
        <taxon>Phyllobacteriaceae</taxon>
        <taxon>Mesorhizobium</taxon>
    </lineage>
</organism>
<protein>
    <submittedName>
        <fullName evidence="1">Uncharacterized protein</fullName>
    </submittedName>
</protein>
<dbReference type="AlphaFoldDB" id="A0A1C2DSJ6"/>
<name>A0A1C2DSJ6_9HYPH</name>
<dbReference type="RefSeq" id="WP_024926929.1">
    <property type="nucleotide sequence ID" value="NZ_MDEO01000032.1"/>
</dbReference>
<dbReference type="Proteomes" id="UP000094412">
    <property type="component" value="Unassembled WGS sequence"/>
</dbReference>
<proteinExistence type="predicted"/>
<sequence length="277" mass="31153">MDLERRQANSQHYGSGFCYAFQTDIAAAKALIKNGNPEEGSLKFDAARQKLHAQLSTRDLARYGNVVTSHDKKRRIALWLDPAFPDHMKPVLQAAISIYLTVATDYSVVTEAYLNSTETAGPIPSKEQEDYLYLYSVSAIRPQSVELFTSQLAQVLNSDTDIPAIVISSYAGGKENVWWGGGLYDSYGNPKLWLTRVNPKGFLYIRLNSDRMASDQIRHDDPKFWASKISHEIAHNLGYWHPSYASPDERDTIASVRNRPFIYAYELAVLAAADKLK</sequence>
<gene>
    <name evidence="1" type="ORF">QV13_13390</name>
</gene>
<keyword evidence="2" id="KW-1185">Reference proteome</keyword>